<evidence type="ECO:0000313" key="3">
    <source>
        <dbReference type="Proteomes" id="UP001211065"/>
    </source>
</evidence>
<dbReference type="Proteomes" id="UP001211065">
    <property type="component" value="Unassembled WGS sequence"/>
</dbReference>
<keyword evidence="1" id="KW-0812">Transmembrane</keyword>
<keyword evidence="1" id="KW-0472">Membrane</keyword>
<accession>A0AAD5TU67</accession>
<evidence type="ECO:0000313" key="2">
    <source>
        <dbReference type="EMBL" id="KAJ3204305.1"/>
    </source>
</evidence>
<feature type="non-terminal residue" evidence="2">
    <location>
        <position position="408"/>
    </location>
</feature>
<dbReference type="PANTHER" id="PTHR12459:SF15">
    <property type="entry name" value="TRANSMEMBRANE PROTEIN 135"/>
    <property type="match status" value="1"/>
</dbReference>
<feature type="transmembrane region" description="Helical" evidence="1">
    <location>
        <begin position="129"/>
        <end position="149"/>
    </location>
</feature>
<evidence type="ECO:0000256" key="1">
    <source>
        <dbReference type="SAM" id="Phobius"/>
    </source>
</evidence>
<organism evidence="2 3">
    <name type="scientific">Clydaea vesicula</name>
    <dbReference type="NCBI Taxonomy" id="447962"/>
    <lineage>
        <taxon>Eukaryota</taxon>
        <taxon>Fungi</taxon>
        <taxon>Fungi incertae sedis</taxon>
        <taxon>Chytridiomycota</taxon>
        <taxon>Chytridiomycota incertae sedis</taxon>
        <taxon>Chytridiomycetes</taxon>
        <taxon>Lobulomycetales</taxon>
        <taxon>Lobulomycetaceae</taxon>
        <taxon>Clydaea</taxon>
    </lineage>
</organism>
<keyword evidence="1" id="KW-1133">Transmembrane helix</keyword>
<feature type="transmembrane region" description="Helical" evidence="1">
    <location>
        <begin position="91"/>
        <end position="109"/>
    </location>
</feature>
<dbReference type="EMBL" id="JADGJW010001315">
    <property type="protein sequence ID" value="KAJ3204305.1"/>
    <property type="molecule type" value="Genomic_DNA"/>
</dbReference>
<feature type="transmembrane region" description="Helical" evidence="1">
    <location>
        <begin position="334"/>
        <end position="356"/>
    </location>
</feature>
<dbReference type="InterPro" id="IPR026749">
    <property type="entry name" value="Tmem135"/>
</dbReference>
<reference evidence="2" key="1">
    <citation type="submission" date="2020-05" db="EMBL/GenBank/DDBJ databases">
        <title>Phylogenomic resolution of chytrid fungi.</title>
        <authorList>
            <person name="Stajich J.E."/>
            <person name="Amses K."/>
            <person name="Simmons R."/>
            <person name="Seto K."/>
            <person name="Myers J."/>
            <person name="Bonds A."/>
            <person name="Quandt C.A."/>
            <person name="Barry K."/>
            <person name="Liu P."/>
            <person name="Grigoriev I."/>
            <person name="Longcore J.E."/>
            <person name="James T.Y."/>
        </authorList>
    </citation>
    <scope>NUCLEOTIDE SEQUENCE</scope>
    <source>
        <strain evidence="2">JEL0476</strain>
    </source>
</reference>
<dbReference type="AlphaFoldDB" id="A0AAD5TU67"/>
<evidence type="ECO:0008006" key="4">
    <source>
        <dbReference type="Google" id="ProtNLM"/>
    </source>
</evidence>
<comment type="caution">
    <text evidence="2">The sequence shown here is derived from an EMBL/GenBank/DDBJ whole genome shotgun (WGS) entry which is preliminary data.</text>
</comment>
<keyword evidence="3" id="KW-1185">Reference proteome</keyword>
<proteinExistence type="predicted"/>
<gene>
    <name evidence="2" type="ORF">HK099_001199</name>
</gene>
<name>A0AAD5TU67_9FUNG</name>
<protein>
    <recommendedName>
        <fullName evidence="4">Transmembrane protein</fullName>
    </recommendedName>
</protein>
<sequence length="408" mass="46194">MSDLIGGGGGGELNLSFLENFVESIALILSRGLTDTETEKVLTSWNSFQARLRRLSAENLRKVKEEAVLVRPYCKHPLGCTQNALRGFIKSFFVCYIVKYGLGFFPALLMGKLFKKPSLLLKIGGSDTISFTLFLSSFTTAFKGTLCLMRRLRGVNDWKNSFAAGVMAGLSLSFDTNKSRRLMIALYLSTRSLHFIGRFFWRHYLEPQWDPHARNREKFVKEKEELDRQTQFGTGNVQRDLGQLRKNSYPPNAQPNALPLVNTKPTQIDLPQRKHSILEFDEEENSGNNNNNSYDFLHRQTKSPILQTSSNFTENKFFPVSNLNKVKIIKLRKFFRQSIAVIVMMLSSSQILYAYICEPDSLAKSYLSFLAVHGGVKDRHGAKSKKFLELLGEVVKAGNNGSSSKFIV</sequence>
<dbReference type="PANTHER" id="PTHR12459">
    <property type="entry name" value="TRANSMEMBRANE PROTEIN 135-RELATED"/>
    <property type="match status" value="1"/>
</dbReference>